<dbReference type="EMBL" id="BMAU01021382">
    <property type="protein sequence ID" value="GFY27961.1"/>
    <property type="molecule type" value="Genomic_DNA"/>
</dbReference>
<name>A0A8X7BDL4_TRICX</name>
<comment type="caution">
    <text evidence="2">The sequence shown here is derived from an EMBL/GenBank/DDBJ whole genome shotgun (WGS) entry which is preliminary data.</text>
</comment>
<feature type="compositionally biased region" description="Basic and acidic residues" evidence="1">
    <location>
        <begin position="43"/>
        <end position="54"/>
    </location>
</feature>
<dbReference type="AlphaFoldDB" id="A0A8X7BDL4"/>
<organism evidence="2 3">
    <name type="scientific">Trichonephila clavipes</name>
    <name type="common">Golden silk orbweaver</name>
    <name type="synonym">Nephila clavipes</name>
    <dbReference type="NCBI Taxonomy" id="2585209"/>
    <lineage>
        <taxon>Eukaryota</taxon>
        <taxon>Metazoa</taxon>
        <taxon>Ecdysozoa</taxon>
        <taxon>Arthropoda</taxon>
        <taxon>Chelicerata</taxon>
        <taxon>Arachnida</taxon>
        <taxon>Araneae</taxon>
        <taxon>Araneomorphae</taxon>
        <taxon>Entelegynae</taxon>
        <taxon>Araneoidea</taxon>
        <taxon>Nephilidae</taxon>
        <taxon>Trichonephila</taxon>
    </lineage>
</organism>
<evidence type="ECO:0000256" key="1">
    <source>
        <dbReference type="SAM" id="MobiDB-lite"/>
    </source>
</evidence>
<gene>
    <name evidence="2" type="ORF">TNCV_4563141</name>
</gene>
<reference evidence="2" key="1">
    <citation type="submission" date="2020-08" db="EMBL/GenBank/DDBJ databases">
        <title>Multicomponent nature underlies the extraordinary mechanical properties of spider dragline silk.</title>
        <authorList>
            <person name="Kono N."/>
            <person name="Nakamura H."/>
            <person name="Mori M."/>
            <person name="Yoshida Y."/>
            <person name="Ohtoshi R."/>
            <person name="Malay A.D."/>
            <person name="Moran D.A.P."/>
            <person name="Tomita M."/>
            <person name="Numata K."/>
            <person name="Arakawa K."/>
        </authorList>
    </citation>
    <scope>NUCLEOTIDE SEQUENCE</scope>
</reference>
<feature type="region of interest" description="Disordered" evidence="1">
    <location>
        <begin position="219"/>
        <end position="283"/>
    </location>
</feature>
<sequence>MSGKKKFCLQKALDLLQNLPSEINDVQTDDFLDEEDPVTSCKELSDIEDSHSPDDANSTVADNIARSNKILYDKEETYEIDNRNIVFKLPKPQSVGVSKRQFPTSLVSIRPRLPEGVHTKDFSSTNLPLMDHPSTSWARNELNDYPILPGVDVDNISSLNFPIIEPPSPSSAGNVEDDYPILPGVDVDNISSLNFPIIEPPSPSSAGNVEADWPTLPERVDVDNFSSSNVPEIEPTSPSSAGNAEDQNSKLTERDGEDDDSSMDGVMVSTSEEQFKNKKKFTSTAENMSIINEACYELAEELFPPGSHGVYSDQWESTSKSKLRNSESSNWRSKKSWSSNLGLTAGYTTPGFIAGSASSLTVQIEDANENELDDSNTVGPSHTTFSEKFGYVIRRQLKHERVSRLRIEEMLFVVVLLFSSLLSGPYYPSCHGLELMAGIVESRGLNLLPIKTHHVGRLINVKSVVAGNSFIGSGV</sequence>
<keyword evidence="3" id="KW-1185">Reference proteome</keyword>
<proteinExistence type="predicted"/>
<feature type="compositionally biased region" description="Acidic residues" evidence="1">
    <location>
        <begin position="27"/>
        <end position="37"/>
    </location>
</feature>
<feature type="compositionally biased region" description="Polar residues" evidence="1">
    <location>
        <begin position="224"/>
        <end position="246"/>
    </location>
</feature>
<evidence type="ECO:0000313" key="2">
    <source>
        <dbReference type="EMBL" id="GFY27961.1"/>
    </source>
</evidence>
<dbReference type="Proteomes" id="UP000887159">
    <property type="component" value="Unassembled WGS sequence"/>
</dbReference>
<protein>
    <submittedName>
        <fullName evidence="2">Uncharacterized protein</fullName>
    </submittedName>
</protein>
<evidence type="ECO:0000313" key="3">
    <source>
        <dbReference type="Proteomes" id="UP000887159"/>
    </source>
</evidence>
<feature type="region of interest" description="Disordered" evidence="1">
    <location>
        <begin position="27"/>
        <end position="59"/>
    </location>
</feature>
<accession>A0A8X7BDL4</accession>